<comment type="subunit">
    <text evidence="4">Homotrimer.</text>
</comment>
<dbReference type="AlphaFoldDB" id="A0A4W2EW13"/>
<feature type="binding site" evidence="13">
    <location>
        <position position="409"/>
    </location>
    <ligand>
        <name>Ca(2+)</name>
        <dbReference type="ChEBI" id="CHEBI:29108"/>
        <label>1</label>
        <note>catalytic</note>
    </ligand>
</feature>
<feature type="binding site" evidence="13">
    <location>
        <position position="309"/>
    </location>
    <ligand>
        <name>Ca(2+)</name>
        <dbReference type="ChEBI" id="CHEBI:29108"/>
        <label>1</label>
        <note>catalytic</note>
    </ligand>
</feature>
<feature type="glycosylation site" description="N-linked (GlcNAc...) asparagine" evidence="15">
    <location>
        <position position="410"/>
    </location>
</feature>
<evidence type="ECO:0000256" key="17">
    <source>
        <dbReference type="SAM" id="SignalP"/>
    </source>
</evidence>
<evidence type="ECO:0000256" key="12">
    <source>
        <dbReference type="PIRSR" id="PIRSR602640-1"/>
    </source>
</evidence>
<dbReference type="SUPFAM" id="SSF63829">
    <property type="entry name" value="Calcium-dependent phosphotriesterase"/>
    <property type="match status" value="2"/>
</dbReference>
<dbReference type="PRINTS" id="PR01786">
    <property type="entry name" value="PARAOXONASE1"/>
</dbReference>
<feature type="chain" id="PRO_5021216494" description="Paraoxonase" evidence="17">
    <location>
        <begin position="16"/>
        <end position="495"/>
    </location>
</feature>
<name>A0A4W2EW13_BOBOX</name>
<comment type="cofactor">
    <cofactor evidence="13 16">
        <name>Ca(2+)</name>
        <dbReference type="ChEBI" id="CHEBI:29108"/>
    </cofactor>
    <text evidence="13 16">Binds 2 calcium ions per subunit.</text>
</comment>
<dbReference type="Gene3D" id="2.120.10.30">
    <property type="entry name" value="TolB, C-terminal domain"/>
    <property type="match status" value="2"/>
</dbReference>
<dbReference type="Ensembl" id="ENSBIXT00000037809.1">
    <property type="protein sequence ID" value="ENSBIXP00000041227.1"/>
    <property type="gene ID" value="ENSBIXG00000005199.1"/>
</dbReference>
<keyword evidence="5 13" id="KW-0479">Metal-binding</keyword>
<evidence type="ECO:0000256" key="4">
    <source>
        <dbReference type="ARBA" id="ARBA00011233"/>
    </source>
</evidence>
<evidence type="ECO:0000256" key="14">
    <source>
        <dbReference type="PIRSR" id="PIRSR602640-3"/>
    </source>
</evidence>
<feature type="active site" description="Proton acceptor" evidence="12">
    <location>
        <position position="255"/>
    </location>
</feature>
<comment type="catalytic activity">
    <reaction evidence="1 16">
        <text>a phenyl acetate + H2O = a phenol + acetate + H(+)</text>
        <dbReference type="Rhea" id="RHEA:17309"/>
        <dbReference type="ChEBI" id="CHEBI:15377"/>
        <dbReference type="ChEBI" id="CHEBI:15378"/>
        <dbReference type="ChEBI" id="CHEBI:30089"/>
        <dbReference type="ChEBI" id="CHEBI:33853"/>
        <dbReference type="ChEBI" id="CHEBI:140310"/>
        <dbReference type="EC" id="3.1.1.2"/>
    </reaction>
</comment>
<dbReference type="GO" id="GO:0009636">
    <property type="term" value="P:response to toxic substance"/>
    <property type="evidence" value="ECO:0007669"/>
    <property type="project" value="TreeGrafter"/>
</dbReference>
<feature type="binding site" evidence="13">
    <location>
        <position position="194"/>
    </location>
    <ligand>
        <name>Ca(2+)</name>
        <dbReference type="ChEBI" id="CHEBI:29108"/>
        <label>1</label>
        <note>catalytic</note>
    </ligand>
</feature>
<feature type="binding site" evidence="13">
    <location>
        <position position="364"/>
    </location>
    <ligand>
        <name>Ca(2+)</name>
        <dbReference type="ChEBI" id="CHEBI:29108"/>
        <label>1</label>
        <note>catalytic</note>
    </ligand>
</feature>
<dbReference type="GO" id="GO:0004064">
    <property type="term" value="F:arylesterase activity"/>
    <property type="evidence" value="ECO:0007669"/>
    <property type="project" value="UniProtKB-UniRule"/>
</dbReference>
<evidence type="ECO:0000256" key="13">
    <source>
        <dbReference type="PIRSR" id="PIRSR602640-2"/>
    </source>
</evidence>
<keyword evidence="8 13" id="KW-0106">Calcium</keyword>
<keyword evidence="6 17" id="KW-0732">Signal</keyword>
<reference evidence="18" key="2">
    <citation type="submission" date="2025-08" db="UniProtKB">
        <authorList>
            <consortium name="Ensembl"/>
        </authorList>
    </citation>
    <scope>IDENTIFICATION</scope>
</reference>
<dbReference type="InterPro" id="IPR008363">
    <property type="entry name" value="Paraoxonase1"/>
</dbReference>
<evidence type="ECO:0000313" key="19">
    <source>
        <dbReference type="Proteomes" id="UP000314981"/>
    </source>
</evidence>
<evidence type="ECO:0000256" key="6">
    <source>
        <dbReference type="ARBA" id="ARBA00022729"/>
    </source>
</evidence>
<evidence type="ECO:0000313" key="18">
    <source>
        <dbReference type="Ensembl" id="ENSBIXP00000041227.1"/>
    </source>
</evidence>
<evidence type="ECO:0000256" key="8">
    <source>
        <dbReference type="ARBA" id="ARBA00022837"/>
    </source>
</evidence>
<dbReference type="InterPro" id="IPR002640">
    <property type="entry name" value="Arylesterase"/>
</dbReference>
<feature type="binding site" evidence="13">
    <location>
        <position position="257"/>
    </location>
    <ligand>
        <name>Ca(2+)</name>
        <dbReference type="ChEBI" id="CHEBI:29108"/>
        <label>1</label>
        <note>catalytic</note>
    </ligand>
</feature>
<proteinExistence type="inferred from homology"/>
<dbReference type="PANTHER" id="PTHR11799:SF16">
    <property type="entry name" value="SERUM PARAOXONASE_ARYLESTERASE 1"/>
    <property type="match status" value="1"/>
</dbReference>
<feature type="binding site" evidence="13">
    <location>
        <position position="308"/>
    </location>
    <ligand>
        <name>Ca(2+)</name>
        <dbReference type="ChEBI" id="CHEBI:29108"/>
        <label>1</label>
        <note>catalytic</note>
    </ligand>
</feature>
<dbReference type="FunFam" id="2.120.10.30:FF:000023">
    <property type="entry name" value="Serum paraoxonase/arylesterase 2"/>
    <property type="match status" value="1"/>
</dbReference>
<protein>
    <recommendedName>
        <fullName evidence="16">Paraoxonase</fullName>
        <ecNumber evidence="16">3.1.1.2</ecNumber>
    </recommendedName>
</protein>
<comment type="similarity">
    <text evidence="3 16">Belongs to the paraoxonase family.</text>
</comment>
<dbReference type="InterPro" id="IPR051288">
    <property type="entry name" value="Serum_paraoxonase/arylesterase"/>
</dbReference>
<keyword evidence="19" id="KW-1185">Reference proteome</keyword>
<dbReference type="PANTHER" id="PTHR11799">
    <property type="entry name" value="PARAOXONASE"/>
    <property type="match status" value="1"/>
</dbReference>
<evidence type="ECO:0000256" key="15">
    <source>
        <dbReference type="PIRSR" id="PIRSR602640-4"/>
    </source>
</evidence>
<keyword evidence="10 15" id="KW-0325">Glycoprotein</keyword>
<feature type="signal peptide" evidence="17">
    <location>
        <begin position="1"/>
        <end position="15"/>
    </location>
</feature>
<feature type="glycosylation site" description="N-linked (GlcNAc...) asparagine" evidence="15">
    <location>
        <position position="393"/>
    </location>
</feature>
<evidence type="ECO:0000256" key="1">
    <source>
        <dbReference type="ARBA" id="ARBA00000368"/>
    </source>
</evidence>
<comment type="catalytic activity">
    <reaction evidence="2">
        <text>an N-acyl-L-homoserine lactone + H2O = an N-acyl-L-homoserine + H(+)</text>
        <dbReference type="Rhea" id="RHEA:22576"/>
        <dbReference type="ChEBI" id="CHEBI:15377"/>
        <dbReference type="ChEBI" id="CHEBI:15378"/>
        <dbReference type="ChEBI" id="CHEBI:55474"/>
        <dbReference type="ChEBI" id="CHEBI:58921"/>
        <dbReference type="EC" id="3.1.1.81"/>
    </reaction>
</comment>
<dbReference type="STRING" id="30522.A0A4W2EW13"/>
<evidence type="ECO:0000256" key="10">
    <source>
        <dbReference type="ARBA" id="ARBA00023180"/>
    </source>
</evidence>
<comment type="PTM">
    <text evidence="15">Glycosylated.</text>
</comment>
<dbReference type="PRINTS" id="PR01785">
    <property type="entry name" value="PARAOXONASE"/>
</dbReference>
<feature type="binding site" evidence="13">
    <location>
        <position position="193"/>
    </location>
    <ligand>
        <name>Ca(2+)</name>
        <dbReference type="ChEBI" id="CHEBI:29108"/>
        <label>1</label>
        <note>catalytic</note>
    </ligand>
</feature>
<evidence type="ECO:0000256" key="2">
    <source>
        <dbReference type="ARBA" id="ARBA00000450"/>
    </source>
</evidence>
<evidence type="ECO:0000256" key="11">
    <source>
        <dbReference type="ARBA" id="ARBA00059617"/>
    </source>
</evidence>
<accession>A0A4W2EW13</accession>
<evidence type="ECO:0000256" key="7">
    <source>
        <dbReference type="ARBA" id="ARBA00022801"/>
    </source>
</evidence>
<sequence length="495" mass="55676">MGKLMALILLGAGLALVGERFLTLRERMNAYREVESVESQNCHLIEGIENGSEDIDILPSGLAFISNGLKYPGMPDLAPDEPGRIFLMDLNEQNPRVQELNIGDGFDKASFNPHGMSTFIDKDQTVYLYVVNHPHMDSTVEIFKFEEQQRSLVYLKTIKHELLKRARMNASREVKSVELPNCKLIKGIETGAEDLEILPNGLAFISSGLRYPGVKSFEPDKPGKILLMDLNKEDPTVLELKMTGSNFDASSFNPHGISTFTDEDNTVYLLVVSHPDVKSTVELFKFQEEEKSLLHLKTIKHELLPNLNDLVAVGREHFYATNDHYFVDQYMRSWELYLGLAWSNVVYYSPDDVRVVASGFDFANGISMSPDRKYVYIAELLAHKIHVYEKHANWTLTPLKSLDCDTLVDNISVDPVTGDLWVGCHPNGMKIFSYDPENPPGSEVLQIQNILAEEPKVTVVYAEDGKVLHGSTVASVYKGKMLVGTVFQKALYCEF</sequence>
<keyword evidence="9 14" id="KW-1015">Disulfide bond</keyword>
<evidence type="ECO:0000256" key="9">
    <source>
        <dbReference type="ARBA" id="ARBA00023157"/>
    </source>
</evidence>
<feature type="binding site" evidence="13">
    <location>
        <position position="410"/>
    </location>
    <ligand>
        <name>Ca(2+)</name>
        <dbReference type="ChEBI" id="CHEBI:29108"/>
        <label>1</label>
        <note>catalytic</note>
    </ligand>
</feature>
<evidence type="ECO:0000256" key="3">
    <source>
        <dbReference type="ARBA" id="ARBA00008595"/>
    </source>
</evidence>
<dbReference type="GO" id="GO:0005615">
    <property type="term" value="C:extracellular space"/>
    <property type="evidence" value="ECO:0007669"/>
    <property type="project" value="TreeGrafter"/>
</dbReference>
<dbReference type="Proteomes" id="UP000314981">
    <property type="component" value="Chromosome 4"/>
</dbReference>
<gene>
    <name evidence="18" type="primary">PON3</name>
</gene>
<dbReference type="GO" id="GO:0102007">
    <property type="term" value="F:acyl-L-homoserine-lactone lactonohydrolase activity"/>
    <property type="evidence" value="ECO:0007669"/>
    <property type="project" value="UniProtKB-EC"/>
</dbReference>
<dbReference type="Pfam" id="PF01731">
    <property type="entry name" value="Arylesterase"/>
    <property type="match status" value="1"/>
</dbReference>
<comment type="function">
    <text evidence="11">Capable of hydrolyzing lactones and a number of aromatic carboxylic acid esters.</text>
</comment>
<dbReference type="EC" id="3.1.1.2" evidence="16"/>
<reference evidence="18" key="3">
    <citation type="submission" date="2025-09" db="UniProtKB">
        <authorList>
            <consortium name="Ensembl"/>
        </authorList>
    </citation>
    <scope>IDENTIFICATION</scope>
</reference>
<dbReference type="InterPro" id="IPR011042">
    <property type="entry name" value="6-blade_b-propeller_TolB-like"/>
</dbReference>
<feature type="disulfide bond" description="In form B" evidence="14">
    <location>
        <begin position="182"/>
        <end position="493"/>
    </location>
</feature>
<reference evidence="18 19" key="1">
    <citation type="submission" date="2018-11" db="EMBL/GenBank/DDBJ databases">
        <title>Haplotype-resolved cattle genomes.</title>
        <authorList>
            <person name="Low W.Y."/>
            <person name="Tearle R."/>
            <person name="Bickhart D.M."/>
            <person name="Rosen B.D."/>
            <person name="Koren S."/>
            <person name="Rhie A."/>
            <person name="Hiendleder S."/>
            <person name="Phillippy A.M."/>
            <person name="Smith T.P.L."/>
            <person name="Williams J.L."/>
        </authorList>
    </citation>
    <scope>NUCLEOTIDE SEQUENCE [LARGE SCALE GENOMIC DNA]</scope>
</reference>
<evidence type="ECO:0000256" key="5">
    <source>
        <dbReference type="ARBA" id="ARBA00022723"/>
    </source>
</evidence>
<organism evidence="18 19">
    <name type="scientific">Bos indicus x Bos taurus</name>
    <name type="common">Hybrid cattle</name>
    <dbReference type="NCBI Taxonomy" id="30522"/>
    <lineage>
        <taxon>Eukaryota</taxon>
        <taxon>Metazoa</taxon>
        <taxon>Chordata</taxon>
        <taxon>Craniata</taxon>
        <taxon>Vertebrata</taxon>
        <taxon>Euteleostomi</taxon>
        <taxon>Mammalia</taxon>
        <taxon>Eutheria</taxon>
        <taxon>Laurasiatheria</taxon>
        <taxon>Artiodactyla</taxon>
        <taxon>Ruminantia</taxon>
        <taxon>Pecora</taxon>
        <taxon>Bovidae</taxon>
        <taxon>Bovinae</taxon>
        <taxon>Bos</taxon>
    </lineage>
</organism>
<evidence type="ECO:0000256" key="16">
    <source>
        <dbReference type="RuleBase" id="RU368025"/>
    </source>
</evidence>
<dbReference type="GO" id="GO:0046872">
    <property type="term" value="F:metal ion binding"/>
    <property type="evidence" value="ECO:0007669"/>
    <property type="project" value="UniProtKB-KW"/>
</dbReference>
<dbReference type="GO" id="GO:0004063">
    <property type="term" value="F:aryldialkylphosphatase activity"/>
    <property type="evidence" value="ECO:0007669"/>
    <property type="project" value="TreeGrafter"/>
</dbReference>
<keyword evidence="7 16" id="KW-0378">Hydrolase</keyword>